<accession>A0A8E2JZ66</accession>
<dbReference type="GO" id="GO:0006508">
    <property type="term" value="P:proteolysis"/>
    <property type="evidence" value="ECO:0007669"/>
    <property type="project" value="UniProtKB-KW"/>
</dbReference>
<organism evidence="8 9">
    <name type="scientific">Glonium stellatum</name>
    <dbReference type="NCBI Taxonomy" id="574774"/>
    <lineage>
        <taxon>Eukaryota</taxon>
        <taxon>Fungi</taxon>
        <taxon>Dikarya</taxon>
        <taxon>Ascomycota</taxon>
        <taxon>Pezizomycotina</taxon>
        <taxon>Dothideomycetes</taxon>
        <taxon>Pleosporomycetidae</taxon>
        <taxon>Gloniales</taxon>
        <taxon>Gloniaceae</taxon>
        <taxon>Glonium</taxon>
    </lineage>
</organism>
<feature type="region of interest" description="Disordered" evidence="6">
    <location>
        <begin position="214"/>
        <end position="272"/>
    </location>
</feature>
<evidence type="ECO:0000256" key="5">
    <source>
        <dbReference type="PROSITE-ProRule" id="PRU01240"/>
    </source>
</evidence>
<evidence type="ECO:0000256" key="2">
    <source>
        <dbReference type="ARBA" id="ARBA00022670"/>
    </source>
</evidence>
<feature type="active site" description="Charge relay system" evidence="5">
    <location>
        <position position="326"/>
    </location>
</feature>
<evidence type="ECO:0000313" key="9">
    <source>
        <dbReference type="Proteomes" id="UP000250140"/>
    </source>
</evidence>
<dbReference type="PANTHER" id="PTHR43806">
    <property type="entry name" value="PEPTIDASE S8"/>
    <property type="match status" value="1"/>
</dbReference>
<feature type="active site" description="Charge relay system" evidence="5">
    <location>
        <position position="530"/>
    </location>
</feature>
<keyword evidence="4 5" id="KW-0720">Serine protease</keyword>
<evidence type="ECO:0000256" key="1">
    <source>
        <dbReference type="ARBA" id="ARBA00011073"/>
    </source>
</evidence>
<dbReference type="InterPro" id="IPR050131">
    <property type="entry name" value="Peptidase_S8_subtilisin-like"/>
</dbReference>
<dbReference type="Gene3D" id="3.40.50.200">
    <property type="entry name" value="Peptidase S8/S53 domain"/>
    <property type="match status" value="1"/>
</dbReference>
<proteinExistence type="inferred from homology"/>
<dbReference type="AlphaFoldDB" id="A0A8E2JZ66"/>
<dbReference type="InterPro" id="IPR000209">
    <property type="entry name" value="Peptidase_S8/S53_dom"/>
</dbReference>
<feature type="active site" description="Charge relay system" evidence="5">
    <location>
        <position position="368"/>
    </location>
</feature>
<dbReference type="OrthoDB" id="206201at2759"/>
<gene>
    <name evidence="8" type="ORF">AOQ84DRAFT_220837</name>
</gene>
<dbReference type="PANTHER" id="PTHR43806:SF11">
    <property type="entry name" value="CEREVISIN-RELATED"/>
    <property type="match status" value="1"/>
</dbReference>
<dbReference type="PROSITE" id="PS00138">
    <property type="entry name" value="SUBTILASE_SER"/>
    <property type="match status" value="1"/>
</dbReference>
<reference evidence="8 9" key="1">
    <citation type="journal article" date="2016" name="Nat. Commun.">
        <title>Ectomycorrhizal ecology is imprinted in the genome of the dominant symbiotic fungus Cenococcum geophilum.</title>
        <authorList>
            <consortium name="DOE Joint Genome Institute"/>
            <person name="Peter M."/>
            <person name="Kohler A."/>
            <person name="Ohm R.A."/>
            <person name="Kuo A."/>
            <person name="Krutzmann J."/>
            <person name="Morin E."/>
            <person name="Arend M."/>
            <person name="Barry K.W."/>
            <person name="Binder M."/>
            <person name="Choi C."/>
            <person name="Clum A."/>
            <person name="Copeland A."/>
            <person name="Grisel N."/>
            <person name="Haridas S."/>
            <person name="Kipfer T."/>
            <person name="LaButti K."/>
            <person name="Lindquist E."/>
            <person name="Lipzen A."/>
            <person name="Maire R."/>
            <person name="Meier B."/>
            <person name="Mihaltcheva S."/>
            <person name="Molinier V."/>
            <person name="Murat C."/>
            <person name="Poggeler S."/>
            <person name="Quandt C.A."/>
            <person name="Sperisen C."/>
            <person name="Tritt A."/>
            <person name="Tisserant E."/>
            <person name="Crous P.W."/>
            <person name="Henrissat B."/>
            <person name="Nehls U."/>
            <person name="Egli S."/>
            <person name="Spatafora J.W."/>
            <person name="Grigoriev I.V."/>
            <person name="Martin F.M."/>
        </authorList>
    </citation>
    <scope>NUCLEOTIDE SEQUENCE [LARGE SCALE GENOMIC DNA]</scope>
    <source>
        <strain evidence="8 9">CBS 207.34</strain>
    </source>
</reference>
<dbReference type="Proteomes" id="UP000250140">
    <property type="component" value="Unassembled WGS sequence"/>
</dbReference>
<evidence type="ECO:0000256" key="4">
    <source>
        <dbReference type="ARBA" id="ARBA00022825"/>
    </source>
</evidence>
<dbReference type="SUPFAM" id="SSF52743">
    <property type="entry name" value="Subtilisin-like"/>
    <property type="match status" value="1"/>
</dbReference>
<dbReference type="Pfam" id="PF13424">
    <property type="entry name" value="TPR_12"/>
    <property type="match status" value="1"/>
</dbReference>
<feature type="domain" description="Peptidase S8/S53" evidence="7">
    <location>
        <begin position="319"/>
        <end position="548"/>
    </location>
</feature>
<dbReference type="InterPro" id="IPR023828">
    <property type="entry name" value="Peptidase_S8_Ser-AS"/>
</dbReference>
<evidence type="ECO:0000313" key="8">
    <source>
        <dbReference type="EMBL" id="OCL14569.1"/>
    </source>
</evidence>
<dbReference type="GO" id="GO:0004252">
    <property type="term" value="F:serine-type endopeptidase activity"/>
    <property type="evidence" value="ECO:0007669"/>
    <property type="project" value="UniProtKB-UniRule"/>
</dbReference>
<dbReference type="InterPro" id="IPR036852">
    <property type="entry name" value="Peptidase_S8/S53_dom_sf"/>
</dbReference>
<evidence type="ECO:0000256" key="6">
    <source>
        <dbReference type="SAM" id="MobiDB-lite"/>
    </source>
</evidence>
<dbReference type="PROSITE" id="PS51892">
    <property type="entry name" value="SUBTILASE"/>
    <property type="match status" value="1"/>
</dbReference>
<protein>
    <submittedName>
        <fullName evidence="8">Subtilisin-like protein</fullName>
    </submittedName>
</protein>
<dbReference type="EMBL" id="KV748557">
    <property type="protein sequence ID" value="OCL14569.1"/>
    <property type="molecule type" value="Genomic_DNA"/>
</dbReference>
<comment type="similarity">
    <text evidence="1 5">Belongs to the peptidase S8 family.</text>
</comment>
<dbReference type="PRINTS" id="PR00723">
    <property type="entry name" value="SUBTILISIN"/>
</dbReference>
<evidence type="ECO:0000256" key="3">
    <source>
        <dbReference type="ARBA" id="ARBA00022801"/>
    </source>
</evidence>
<dbReference type="Pfam" id="PF00082">
    <property type="entry name" value="Peptidase_S8"/>
    <property type="match status" value="1"/>
</dbReference>
<dbReference type="InterPro" id="IPR011990">
    <property type="entry name" value="TPR-like_helical_dom_sf"/>
</dbReference>
<sequence>MEQEQRTDQAWNSLNGGKYSDAAAFFEDAMRWSEANYGLENEDTLHLRDNLGKCLQELENFKEAKDLSQETLRARERLQGSDNPDTIKTRHALAVNLSRLGRYKDSIELHRLNMLYQEKSASQNYLGMLETRQCLESDLYSIGEPQEALMLDEGTQRLRELVRDITLANQNDPNQGDPMAIVAGADGWAMLCPEEMEAWRKKLTKWAEEREKLLRTNQEEGKTRKEERPERMTEGGQKKKAGEGEKYKTRDGRNKNPGLGRSSSVPPAQKYHQHAPPLFDVQRESGNKSLQRLADGWFLNLERYTERLVASYRKSPYDKVRIAILDTGIEKSSRATTPDEIRSHGNRIKAGKSFVANEPAWNQDSNGHGTHAAGLLLRVARGADIYIARILRGNEKTINTENVVEALKCCIDEWNVDIISMSFGYEKEQPEIEKQLKRADNHNILVFAAASNDGASKPINIAWPARATNVMCVNSATGEGNNSGFNPPMDPKKWNFAMLGEEVNSTWPLQLIKEAEREENGGTKRKSGTSFATPIAAATAALVLEFARQPPLSNNPKVAEYLKKFSGMQEVFMLMSERKEGKFYYVYPWKLLNSTFGKGTSRGIGRADHNDANDRYSARGMVESSILNMVAKNVQIF</sequence>
<dbReference type="SUPFAM" id="SSF48452">
    <property type="entry name" value="TPR-like"/>
    <property type="match status" value="1"/>
</dbReference>
<keyword evidence="3 5" id="KW-0378">Hydrolase</keyword>
<evidence type="ECO:0000259" key="7">
    <source>
        <dbReference type="Pfam" id="PF00082"/>
    </source>
</evidence>
<keyword evidence="2 5" id="KW-0645">Protease</keyword>
<dbReference type="InterPro" id="IPR015500">
    <property type="entry name" value="Peptidase_S8_subtilisin-rel"/>
</dbReference>
<feature type="compositionally biased region" description="Basic and acidic residues" evidence="6">
    <location>
        <begin position="214"/>
        <end position="254"/>
    </location>
</feature>
<name>A0A8E2JZ66_9PEZI</name>
<dbReference type="Gene3D" id="1.25.40.10">
    <property type="entry name" value="Tetratricopeptide repeat domain"/>
    <property type="match status" value="1"/>
</dbReference>
<keyword evidence="9" id="KW-1185">Reference proteome</keyword>